<organism evidence="2 3">
    <name type="scientific">Ancylomarina subtilis</name>
    <dbReference type="NCBI Taxonomy" id="1639035"/>
    <lineage>
        <taxon>Bacteria</taxon>
        <taxon>Pseudomonadati</taxon>
        <taxon>Bacteroidota</taxon>
        <taxon>Bacteroidia</taxon>
        <taxon>Marinilabiliales</taxon>
        <taxon>Marinifilaceae</taxon>
        <taxon>Ancylomarina</taxon>
    </lineage>
</organism>
<gene>
    <name evidence="2" type="ORF">EV201_2013</name>
</gene>
<feature type="signal peptide" evidence="1">
    <location>
        <begin position="1"/>
        <end position="23"/>
    </location>
</feature>
<evidence type="ECO:0000313" key="2">
    <source>
        <dbReference type="EMBL" id="RZT97346.1"/>
    </source>
</evidence>
<reference evidence="2 3" key="1">
    <citation type="submission" date="2019-02" db="EMBL/GenBank/DDBJ databases">
        <title>Genomic Encyclopedia of Type Strains, Phase IV (KMG-IV): sequencing the most valuable type-strain genomes for metagenomic binning, comparative biology and taxonomic classification.</title>
        <authorList>
            <person name="Goeker M."/>
        </authorList>
    </citation>
    <scope>NUCLEOTIDE SEQUENCE [LARGE SCALE GENOMIC DNA]</scope>
    <source>
        <strain evidence="2 3">DSM 28825</strain>
    </source>
</reference>
<dbReference type="InterPro" id="IPR008969">
    <property type="entry name" value="CarboxyPept-like_regulatory"/>
</dbReference>
<accession>A0A4Q7VM12</accession>
<keyword evidence="2" id="KW-0121">Carboxypeptidase</keyword>
<keyword evidence="2" id="KW-0645">Protease</keyword>
<dbReference type="Proteomes" id="UP000293562">
    <property type="component" value="Unassembled WGS sequence"/>
</dbReference>
<evidence type="ECO:0000256" key="1">
    <source>
        <dbReference type="SAM" id="SignalP"/>
    </source>
</evidence>
<dbReference type="OrthoDB" id="1115050at2"/>
<name>A0A4Q7VM12_9BACT</name>
<keyword evidence="3" id="KW-1185">Reference proteome</keyword>
<keyword evidence="2" id="KW-0378">Hydrolase</keyword>
<feature type="chain" id="PRO_5020990628" evidence="1">
    <location>
        <begin position="24"/>
        <end position="281"/>
    </location>
</feature>
<sequence length="281" mass="32082">MKSIHIVLICLSCFVLLPFISNAQNSEKGESFILSGKVIDAATLEGIPYSHIKIDDTYWGVICDSLGFFKVQIKPNQSLKVSSLGFAEQIIPVTSEITDGTAFQELQLNRTSYMLEEVDIYSLGTWSQFKENFVNMELPEEKNVTGGWDFGNMKQYMQAALAMDRPGVGVGISINRKFKDRKQREHVAKLKLTEGKINILKTKFNKQLVQDITGETGERLNALMVYINEREHFTYQTRDIYIAQRIKALYDTFAMEYVDGEYEYALDDSTKTLRNHLRPGN</sequence>
<dbReference type="Pfam" id="PF13715">
    <property type="entry name" value="CarbopepD_reg_2"/>
    <property type="match status" value="1"/>
</dbReference>
<keyword evidence="1" id="KW-0732">Signal</keyword>
<evidence type="ECO:0000313" key="3">
    <source>
        <dbReference type="Proteomes" id="UP000293562"/>
    </source>
</evidence>
<protein>
    <submittedName>
        <fullName evidence="2">Carboxypeptidase-like protein</fullName>
    </submittedName>
</protein>
<dbReference type="RefSeq" id="WP_130307378.1">
    <property type="nucleotide sequence ID" value="NZ_SHKN01000001.1"/>
</dbReference>
<dbReference type="AlphaFoldDB" id="A0A4Q7VM12"/>
<dbReference type="GO" id="GO:0004180">
    <property type="term" value="F:carboxypeptidase activity"/>
    <property type="evidence" value="ECO:0007669"/>
    <property type="project" value="UniProtKB-KW"/>
</dbReference>
<dbReference type="EMBL" id="SHKN01000001">
    <property type="protein sequence ID" value="RZT97346.1"/>
    <property type="molecule type" value="Genomic_DNA"/>
</dbReference>
<comment type="caution">
    <text evidence="2">The sequence shown here is derived from an EMBL/GenBank/DDBJ whole genome shotgun (WGS) entry which is preliminary data.</text>
</comment>
<proteinExistence type="predicted"/>
<dbReference type="SUPFAM" id="SSF49464">
    <property type="entry name" value="Carboxypeptidase regulatory domain-like"/>
    <property type="match status" value="1"/>
</dbReference>